<keyword evidence="4" id="KW-0677">Repeat</keyword>
<dbReference type="Pfam" id="PF02493">
    <property type="entry name" value="MORN"/>
    <property type="match status" value="8"/>
</dbReference>
<dbReference type="InterPro" id="IPR003409">
    <property type="entry name" value="MORN"/>
</dbReference>
<evidence type="ECO:0000256" key="8">
    <source>
        <dbReference type="ARBA" id="ARBA00023273"/>
    </source>
</evidence>
<dbReference type="Gene3D" id="2.20.110.10">
    <property type="entry name" value="Histone H3 K4-specific methyltransferase SET7/9 N-terminal domain"/>
    <property type="match status" value="2"/>
</dbReference>
<feature type="compositionally biased region" description="Acidic residues" evidence="9">
    <location>
        <begin position="97"/>
        <end position="106"/>
    </location>
</feature>
<feature type="region of interest" description="Disordered" evidence="9">
    <location>
        <begin position="9"/>
        <end position="32"/>
    </location>
</feature>
<feature type="compositionally biased region" description="Basic and acidic residues" evidence="9">
    <location>
        <begin position="168"/>
        <end position="177"/>
    </location>
</feature>
<dbReference type="SUPFAM" id="SSF82185">
    <property type="entry name" value="Histone H3 K4-specific methyltransferase SET7/9 N-terminal domain"/>
    <property type="match status" value="3"/>
</dbReference>
<feature type="compositionally biased region" description="Basic and acidic residues" evidence="9">
    <location>
        <begin position="144"/>
        <end position="161"/>
    </location>
</feature>
<keyword evidence="7" id="KW-0206">Cytoskeleton</keyword>
<dbReference type="PANTHER" id="PTHR46613">
    <property type="entry name" value="RADIAL SPOKE HEAD 10 HOMOLOG B-RELATED"/>
    <property type="match status" value="1"/>
</dbReference>
<reference evidence="10" key="1">
    <citation type="journal article" date="2021" name="Mol. Ecol. Resour.">
        <title>Apolygus lucorum genome provides insights into omnivorousness and mesophyll feeding.</title>
        <authorList>
            <person name="Liu Y."/>
            <person name="Liu H."/>
            <person name="Wang H."/>
            <person name="Huang T."/>
            <person name="Liu B."/>
            <person name="Yang B."/>
            <person name="Yin L."/>
            <person name="Li B."/>
            <person name="Zhang Y."/>
            <person name="Zhang S."/>
            <person name="Jiang F."/>
            <person name="Zhang X."/>
            <person name="Ren Y."/>
            <person name="Wang B."/>
            <person name="Wang S."/>
            <person name="Lu Y."/>
            <person name="Wu K."/>
            <person name="Fan W."/>
            <person name="Wang G."/>
        </authorList>
    </citation>
    <scope>NUCLEOTIDE SEQUENCE</scope>
    <source>
        <strain evidence="10">12Hb</strain>
    </source>
</reference>
<gene>
    <name evidence="10" type="ORF">GE061_011002</name>
</gene>
<proteinExistence type="predicted"/>
<keyword evidence="5" id="KW-0282">Flagellum</keyword>
<evidence type="ECO:0000256" key="1">
    <source>
        <dbReference type="ARBA" id="ARBA00004230"/>
    </source>
</evidence>
<sequence>MADWFCKPKTESLFSLRSETPPPPPEATVDVAPEPSFYLEPDRIAGLGPNPPTPQDELVTIFLSSMAGFIMKRCSTEDCMKRIDIIKPPPPPPVVEPSDDDLEPEPTLEVAKTWEKKKSTLKFAKRKSKMGGGGGGGKPPQVRKQSEHRILEPEPDRDSGDQRLSISAEKRISRHDPPPGVVESRAEQEVEEEEEEEKKKEETEEIETIIKKSRHASMEEIDRKFYSWKFKELDQMADIDFIHNNKYKGRMSRMLMEEFGKFTWNNGQTYKGTFKRGFCDGNGLIEWNAQSMYEGQVSCCLRHGTGVKTYVDLGKRMYHAGQWKHGKKDGKGISVYDDGSWYDGEWVNGQKMGIGTRLYKNGARYHGQWYNGMRHGRGTMIWPNNDVYMGDWHFGQMHGRGKYTWNSFMNQRLVPPLTNTYTGEWCQNKRHGDGVLELMTGGVIKTKWYDGEKSGTADIICRNGNLLQIQDLFTHDRVAPVLKRTKSFMEAEKVAERRRSATNDQNLVKIRFHNDEISQDMKLSDSSYQRIDTNLSLSETPVIPINAPVHTMDYSQHINKLFEIKCSSLLPLGPNDPKPPVIPIWEKRAITWLETKWLQKVIIRRMGDLTKVYNFYCLILSDLDVPQFKFCMHRLSLWLLLKHCGISETGFTTVKFDEMVGFGHDPFDKVMMYEMINYLLTLSWYRYVPKRRKNPDIPGIIAACFDKFIEEVVIPAPSKYDGKLHKYLKLTPFECLNNLYSTFEYPMKVEDLCARLLNVTDDFHDRLPFTPPYYKYILQGKNIVGPDGYLSYIPYEIPNFDLNKMKLRPEAITPADLRVLGLIGIPGIVRCIKEAVPEAANAISDELDSEYELSFNEFCDILVNLVTMYLDLSEEYYRKILDKQEKDKGNESVWVAGTEIEPTTTQAKQSAGHPGAMAKKRMSQKRMSRK</sequence>
<evidence type="ECO:0000256" key="7">
    <source>
        <dbReference type="ARBA" id="ARBA00023212"/>
    </source>
</evidence>
<evidence type="ECO:0000256" key="2">
    <source>
        <dbReference type="ARBA" id="ARBA00004430"/>
    </source>
</evidence>
<keyword evidence="11" id="KW-1185">Reference proteome</keyword>
<feature type="compositionally biased region" description="Basic residues" evidence="9">
    <location>
        <begin position="119"/>
        <end position="129"/>
    </location>
</feature>
<keyword evidence="3" id="KW-0963">Cytoplasm</keyword>
<comment type="subcellular location">
    <subcellularLocation>
        <location evidence="1">Cell projection</location>
        <location evidence="1">Cilium</location>
        <location evidence="1">Flagellum</location>
    </subcellularLocation>
    <subcellularLocation>
        <location evidence="2">Cytoplasm</location>
        <location evidence="2">Cytoskeleton</location>
        <location evidence="2">Cilium axoneme</location>
    </subcellularLocation>
</comment>
<evidence type="ECO:0000313" key="11">
    <source>
        <dbReference type="Proteomes" id="UP000466442"/>
    </source>
</evidence>
<evidence type="ECO:0000256" key="9">
    <source>
        <dbReference type="SAM" id="MobiDB-lite"/>
    </source>
</evidence>
<dbReference type="EMBL" id="WIXP02000003">
    <property type="protein sequence ID" value="KAF6213284.1"/>
    <property type="molecule type" value="Genomic_DNA"/>
</dbReference>
<evidence type="ECO:0000256" key="3">
    <source>
        <dbReference type="ARBA" id="ARBA00022490"/>
    </source>
</evidence>
<dbReference type="SMART" id="SM00698">
    <property type="entry name" value="MORN"/>
    <property type="match status" value="7"/>
</dbReference>
<protein>
    <submittedName>
        <fullName evidence="10">Uncharacterized protein</fullName>
    </submittedName>
</protein>
<evidence type="ECO:0000256" key="5">
    <source>
        <dbReference type="ARBA" id="ARBA00022846"/>
    </source>
</evidence>
<dbReference type="AlphaFoldDB" id="A0A8S9XXF0"/>
<feature type="compositionally biased region" description="Basic residues" evidence="9">
    <location>
        <begin position="918"/>
        <end position="930"/>
    </location>
</feature>
<dbReference type="PANTHER" id="PTHR46613:SF1">
    <property type="entry name" value="RADIAL SPOKE HEAD 10 HOMOLOG B-RELATED"/>
    <property type="match status" value="1"/>
</dbReference>
<dbReference type="OrthoDB" id="6629537at2759"/>
<accession>A0A8S9XXF0</accession>
<name>A0A8S9XXF0_APOLU</name>
<organism evidence="10 11">
    <name type="scientific">Apolygus lucorum</name>
    <name type="common">Small green plant bug</name>
    <name type="synonym">Lygocoris lucorum</name>
    <dbReference type="NCBI Taxonomy" id="248454"/>
    <lineage>
        <taxon>Eukaryota</taxon>
        <taxon>Metazoa</taxon>
        <taxon>Ecdysozoa</taxon>
        <taxon>Arthropoda</taxon>
        <taxon>Hexapoda</taxon>
        <taxon>Insecta</taxon>
        <taxon>Pterygota</taxon>
        <taxon>Neoptera</taxon>
        <taxon>Paraneoptera</taxon>
        <taxon>Hemiptera</taxon>
        <taxon>Heteroptera</taxon>
        <taxon>Panheteroptera</taxon>
        <taxon>Cimicomorpha</taxon>
        <taxon>Miridae</taxon>
        <taxon>Mirini</taxon>
        <taxon>Apolygus</taxon>
    </lineage>
</organism>
<evidence type="ECO:0000256" key="4">
    <source>
        <dbReference type="ARBA" id="ARBA00022737"/>
    </source>
</evidence>
<feature type="region of interest" description="Disordered" evidence="9">
    <location>
        <begin position="83"/>
        <end position="204"/>
    </location>
</feature>
<keyword evidence="6" id="KW-0969">Cilium</keyword>
<evidence type="ECO:0000256" key="6">
    <source>
        <dbReference type="ARBA" id="ARBA00023069"/>
    </source>
</evidence>
<dbReference type="Proteomes" id="UP000466442">
    <property type="component" value="Unassembled WGS sequence"/>
</dbReference>
<comment type="caution">
    <text evidence="10">The sequence shown here is derived from an EMBL/GenBank/DDBJ whole genome shotgun (WGS) entry which is preliminary data.</text>
</comment>
<dbReference type="GO" id="GO:0005930">
    <property type="term" value="C:axoneme"/>
    <property type="evidence" value="ECO:0007669"/>
    <property type="project" value="UniProtKB-SubCell"/>
</dbReference>
<feature type="region of interest" description="Disordered" evidence="9">
    <location>
        <begin position="897"/>
        <end position="930"/>
    </location>
</feature>
<dbReference type="GO" id="GO:0031514">
    <property type="term" value="C:motile cilium"/>
    <property type="evidence" value="ECO:0007669"/>
    <property type="project" value="UniProtKB-SubCell"/>
</dbReference>
<keyword evidence="8" id="KW-0966">Cell projection</keyword>
<evidence type="ECO:0000313" key="10">
    <source>
        <dbReference type="EMBL" id="KAF6213284.1"/>
    </source>
</evidence>